<protein>
    <submittedName>
        <fullName evidence="2">Uncharacterized protein</fullName>
    </submittedName>
</protein>
<evidence type="ECO:0000313" key="2">
    <source>
        <dbReference type="EMBL" id="KAJ8390704.1"/>
    </source>
</evidence>
<dbReference type="Proteomes" id="UP001221898">
    <property type="component" value="Unassembled WGS sequence"/>
</dbReference>
<evidence type="ECO:0000313" key="3">
    <source>
        <dbReference type="Proteomes" id="UP001221898"/>
    </source>
</evidence>
<dbReference type="EMBL" id="JAINUG010000166">
    <property type="protein sequence ID" value="KAJ8390704.1"/>
    <property type="molecule type" value="Genomic_DNA"/>
</dbReference>
<reference evidence="2" key="1">
    <citation type="journal article" date="2023" name="Science">
        <title>Genome structures resolve the early diversification of teleost fishes.</title>
        <authorList>
            <person name="Parey E."/>
            <person name="Louis A."/>
            <person name="Montfort J."/>
            <person name="Bouchez O."/>
            <person name="Roques C."/>
            <person name="Iampietro C."/>
            <person name="Lluch J."/>
            <person name="Castinel A."/>
            <person name="Donnadieu C."/>
            <person name="Desvignes T."/>
            <person name="Floi Bucao C."/>
            <person name="Jouanno E."/>
            <person name="Wen M."/>
            <person name="Mejri S."/>
            <person name="Dirks R."/>
            <person name="Jansen H."/>
            <person name="Henkel C."/>
            <person name="Chen W.J."/>
            <person name="Zahm M."/>
            <person name="Cabau C."/>
            <person name="Klopp C."/>
            <person name="Thompson A.W."/>
            <person name="Robinson-Rechavi M."/>
            <person name="Braasch I."/>
            <person name="Lecointre G."/>
            <person name="Bobe J."/>
            <person name="Postlethwait J.H."/>
            <person name="Berthelot C."/>
            <person name="Roest Crollius H."/>
            <person name="Guiguen Y."/>
        </authorList>
    </citation>
    <scope>NUCLEOTIDE SEQUENCE</scope>
    <source>
        <strain evidence="2">NC1722</strain>
    </source>
</reference>
<keyword evidence="3" id="KW-1185">Reference proteome</keyword>
<comment type="caution">
    <text evidence="2">The sequence shown here is derived from an EMBL/GenBank/DDBJ whole genome shotgun (WGS) entry which is preliminary data.</text>
</comment>
<proteinExistence type="predicted"/>
<sequence>MVRWECWWGGRTQRTLLIRSDASPPVPPAPPWLRARTPHADDFTAIGGSAVKEMFTGRPGSRRSLHVPSGSWKSRVTEEERCRVAQNAAERRASRQASPSPHFVWARSPSAHPF</sequence>
<feature type="compositionally biased region" description="Basic and acidic residues" evidence="1">
    <location>
        <begin position="77"/>
        <end position="93"/>
    </location>
</feature>
<organism evidence="2 3">
    <name type="scientific">Aldrovandia affinis</name>
    <dbReference type="NCBI Taxonomy" id="143900"/>
    <lineage>
        <taxon>Eukaryota</taxon>
        <taxon>Metazoa</taxon>
        <taxon>Chordata</taxon>
        <taxon>Craniata</taxon>
        <taxon>Vertebrata</taxon>
        <taxon>Euteleostomi</taxon>
        <taxon>Actinopterygii</taxon>
        <taxon>Neopterygii</taxon>
        <taxon>Teleostei</taxon>
        <taxon>Notacanthiformes</taxon>
        <taxon>Halosauridae</taxon>
        <taxon>Aldrovandia</taxon>
    </lineage>
</organism>
<name>A0AAD7WCC6_9TELE</name>
<feature type="region of interest" description="Disordered" evidence="1">
    <location>
        <begin position="77"/>
        <end position="114"/>
    </location>
</feature>
<evidence type="ECO:0000256" key="1">
    <source>
        <dbReference type="SAM" id="MobiDB-lite"/>
    </source>
</evidence>
<gene>
    <name evidence="2" type="ORF">AAFF_G00100840</name>
</gene>
<dbReference type="AlphaFoldDB" id="A0AAD7WCC6"/>
<accession>A0AAD7WCC6</accession>